<evidence type="ECO:0000259" key="1">
    <source>
        <dbReference type="PROSITE" id="PS50268"/>
    </source>
</evidence>
<comment type="caution">
    <text evidence="2">The sequence shown here is derived from an EMBL/GenBank/DDBJ whole genome shotgun (WGS) entry which is preliminary data.</text>
</comment>
<dbReference type="Proteomes" id="UP000253977">
    <property type="component" value="Unassembled WGS sequence"/>
</dbReference>
<dbReference type="GO" id="GO:0007156">
    <property type="term" value="P:homophilic cell adhesion via plasma membrane adhesion molecules"/>
    <property type="evidence" value="ECO:0007669"/>
    <property type="project" value="InterPro"/>
</dbReference>
<accession>A0A369TPT9</accession>
<feature type="non-terminal residue" evidence="2">
    <location>
        <position position="2369"/>
    </location>
</feature>
<dbReference type="Gene3D" id="2.60.40.10">
    <property type="entry name" value="Immunoglobulins"/>
    <property type="match status" value="5"/>
</dbReference>
<name>A0A369TPT9_9RHOB</name>
<dbReference type="InterPro" id="IPR013783">
    <property type="entry name" value="Ig-like_fold"/>
</dbReference>
<dbReference type="GO" id="GO:0016020">
    <property type="term" value="C:membrane"/>
    <property type="evidence" value="ECO:0007669"/>
    <property type="project" value="InterPro"/>
</dbReference>
<dbReference type="EMBL" id="QPMK01000005">
    <property type="protein sequence ID" value="RDD66465.1"/>
    <property type="molecule type" value="Genomic_DNA"/>
</dbReference>
<gene>
    <name evidence="2" type="ORF">DU478_08410</name>
</gene>
<dbReference type="GO" id="GO:0005509">
    <property type="term" value="F:calcium ion binding"/>
    <property type="evidence" value="ECO:0007669"/>
    <property type="project" value="InterPro"/>
</dbReference>
<evidence type="ECO:0000313" key="2">
    <source>
        <dbReference type="EMBL" id="RDD66465.1"/>
    </source>
</evidence>
<dbReference type="InterPro" id="IPR040853">
    <property type="entry name" value="RapA2_cadherin-like"/>
</dbReference>
<dbReference type="RefSeq" id="WP_199488306.1">
    <property type="nucleotide sequence ID" value="NZ_QPMK01000005.1"/>
</dbReference>
<feature type="domain" description="Cadherin" evidence="1">
    <location>
        <begin position="1498"/>
        <end position="1608"/>
    </location>
</feature>
<reference evidence="2 3" key="1">
    <citation type="submission" date="2018-07" db="EMBL/GenBank/DDBJ databases">
        <title>Thalassococcus profundi sp. nov., a marine bacterium isolated from deep seawater of Okinawa Trough.</title>
        <authorList>
            <person name="Yu M."/>
        </authorList>
    </citation>
    <scope>NUCLEOTIDE SEQUENCE [LARGE SCALE GENOMIC DNA]</scope>
    <source>
        <strain evidence="2 3">WRAS1</strain>
    </source>
</reference>
<keyword evidence="3" id="KW-1185">Reference proteome</keyword>
<proteinExistence type="predicted"/>
<feature type="domain" description="Cadherin" evidence="1">
    <location>
        <begin position="1873"/>
        <end position="1973"/>
    </location>
</feature>
<evidence type="ECO:0000313" key="3">
    <source>
        <dbReference type="Proteomes" id="UP000253977"/>
    </source>
</evidence>
<dbReference type="Pfam" id="PF17963">
    <property type="entry name" value="Big_9"/>
    <property type="match status" value="1"/>
</dbReference>
<sequence length="2369" mass="240602">MATPILDLNGVGAGNDVTANFVEGTDQGNQPNDGVLLFQNATLTEGDSQEIKSITLTLPMVDGSAFETLGIDNAFDFTGINVVVNVANGSVDPLDPMTPTVMTLTPETGTTASVADFQAVLQAIRYFNTSDEPSETPRSVTVDVVDAEDETTTQTATINVEETNDIPALTVEAGDNSTTEDVDASASGAFTVTDPDSDTFTWQITAPNETAVTAMSGTPAVSNGTYGTLSLNDDGSWSYTLDDTLENALLDALDAGETVQDSFTVLVNDNEGATTIAPVTINVTGTNDGPVAEADPTTFNALGDPGNVQVVDEDGPTLTIDVLANDTDVDGEDNPSNFSLDSVGANSVTGLSDAVTIDPSSFDIVGNQLTFTPGDEFDALDDGETAVVTVSYTMSDDSGASATSTASITVTGTNDAPTVSAIAAPSSTEDETVSIDLLDGQTDPDDDLTVGNIVVTSNVMPARSFVEGEDYTVTDGVLTFAAGTFNDLNESASEIVTVNYEISDGTVTSPNTATKTVTGVNDAPVAGDDEDFGTIVDPGDGVMGTTMATGNVLDNDTDDDTDETASLVVDSFGTTPTGDSNAAGTTVTGTYGTLTIDANGVYTYTLDDTPGGPADSLPDGDVMVETFYYVVSDPNNGTDVGQLQIDVTGSNEAPTVTAALTGTDDDQGIQVFDLLDGAEDRDTGDTLSVTGLMVSSDNTDRDLSGFSFPLSGPGNGTLDFDASQFDDLRIGDTEVITFSYTIEDNFGGSVPQTLTVTLTGTNQAPVVGPMPDDAGEVIENGTGTDGVYTATGDIDFTDAELGDIHSVNAAAAGGGLGYLGTLLAGISNSATADGVGRVTWTYNITNASQKSVIEALGEGDTITQLYTITINDGQGGSTQQDVTITITGSNDQPVIEGSSTLTDTLTETADTTGSMTVLEATGMIAFSDIDTSTFANANTQALVTGAADTHTVGQMMPTATLTPAGGAAAAYMGMIPGSLSFGVVDQTADTVDWTYSVADGALDFLREGDVLTITFATTVTDDSGAMNADSESALITVTITGTNDVPTIAADEVNGTSLVEAGVDTPGVSEVTGTLNGMGANWQDADDSETAALAVTKAAFDGAVPAELDFDGSGTGAMPGEATILGTYGALYLQVDGSYRYVLDNADPDTDALDNEATGVTETFTYTIANNGGGEGNEASATITVSIEGSNDAPFISFVEGEDLGNVKEAGILNDNVPFSGVTTATGTLDPNDVDSSDDATNDTWSLVANGGTGQIQDDAVTVTGTYGTLTIDQNGTWTYTLDDTDPDTRALNEGESYDEVFTVQLADNDATDEGSDTVDVTITVTGTNDQPVLTVVPGADTSVTEAGLSLVDNTTPIGGTTATGAYTVADDDSNDTPATALWSIVSVNGVAVETPTVANGAPSAETGQYGTLSLNDMGQWTYLIDDTEGGAADALDVEDSDTETFVIRVADGNGGFDEATITVSVQGSNDGPVANVDATTFVALGDAGNVQVVDEDGPTLSIDVLANDTDVDGDDDPANFSLDVIGTNSVSGLTVGTIDPGSFVINGSMLEFTPGAEFDELAPGDTAVVTVAYTMSDDSGAESSSTVTITVTGSNDAPVIEVADPAFDDTETLAETDAALLTTGRIVFSDIDSGDTPEASVDTSAASVVATGIMLSPEQEDAFRAGFSITVPATGAWEYALAAADSQFLALGDQVDLTFTVTVTDDFMGTATRDVTITITGTNDAPVAVADTNAEDAVIEDGVVAGDGTAVGNVLGNDSDVDSGDILTVVGVEAGDTGLDLDDAGTVDMAITGTYGTLTIGEDGEYTYTLSDTLLATNALAEDDNASDVFTYTISDGNGGLHYATLTIDITGANDAPVAVNDSGTTDDDNAVTVDVLANDTDVDTGDEPATFTLDSVDVLSTTGLVGSPAAFGSATIVGNQLVFDPGLDFEELDTGESATVTVTYTMSDSNGATSTAAAVITVNGTNDAPFVVDIGGLAANVTENPEPDDAPFVHSVNEVISFNDFEINDTHSVTVVADSGGGSIAFGETTTPHPTAAYYGTFSGGLSVPATGSTDPGEIQWAFSVDDDDIDHLAAGEVVTQNYTVTIVDNGAGNLSATETIVVTITGTNDAPVITTAAASANLTEAADQTGEATPALTASGSIAFDDVDARDTGHTATVSASVASTVATDFAETDDPAILGYFSVTDTDAGTPGVQVTKADGATSGSASWSFSAPDNAFDFLAEGETATLTYTVTIDDGDGGTDDHVVTITITGTNDAPVAVADTNAEDSVVEDVDATAMGNVLVNDTDVDTGDILTVVGVAAGDTGLDLTEAATVGAAITGTYGTLTIGEDGEYTYALDDTFAATDALAEGESAADVFTYTMADSE</sequence>
<dbReference type="InterPro" id="IPR002126">
    <property type="entry name" value="Cadherin-like_dom"/>
</dbReference>
<dbReference type="PROSITE" id="PS50268">
    <property type="entry name" value="CADHERIN_2"/>
    <property type="match status" value="3"/>
</dbReference>
<dbReference type="InterPro" id="IPR010221">
    <property type="entry name" value="VCBS_dom"/>
</dbReference>
<dbReference type="NCBIfam" id="TIGR01965">
    <property type="entry name" value="VCBS_repeat"/>
    <property type="match status" value="14"/>
</dbReference>
<feature type="domain" description="Cadherin" evidence="1">
    <location>
        <begin position="311"/>
        <end position="419"/>
    </location>
</feature>
<dbReference type="Pfam" id="PF17803">
    <property type="entry name" value="Cadherin_4"/>
    <property type="match status" value="7"/>
</dbReference>
<organism evidence="2 3">
    <name type="scientific">Thalassococcus profundi</name>
    <dbReference type="NCBI Taxonomy" id="2282382"/>
    <lineage>
        <taxon>Bacteria</taxon>
        <taxon>Pseudomonadati</taxon>
        <taxon>Pseudomonadota</taxon>
        <taxon>Alphaproteobacteria</taxon>
        <taxon>Rhodobacterales</taxon>
        <taxon>Roseobacteraceae</taxon>
        <taxon>Thalassococcus</taxon>
    </lineage>
</organism>
<protein>
    <recommendedName>
        <fullName evidence="1">Cadherin domain-containing protein</fullName>
    </recommendedName>
</protein>